<organism evidence="6 7">
    <name type="scientific">Nitzschia inconspicua</name>
    <dbReference type="NCBI Taxonomy" id="303405"/>
    <lineage>
        <taxon>Eukaryota</taxon>
        <taxon>Sar</taxon>
        <taxon>Stramenopiles</taxon>
        <taxon>Ochrophyta</taxon>
        <taxon>Bacillariophyta</taxon>
        <taxon>Bacillariophyceae</taxon>
        <taxon>Bacillariophycidae</taxon>
        <taxon>Bacillariales</taxon>
        <taxon>Bacillariaceae</taxon>
        <taxon>Nitzschia</taxon>
    </lineage>
</organism>
<evidence type="ECO:0000313" key="6">
    <source>
        <dbReference type="EMBL" id="KAG7343942.1"/>
    </source>
</evidence>
<dbReference type="PANTHER" id="PTHR24276:SF91">
    <property type="entry name" value="AT26814P-RELATED"/>
    <property type="match status" value="1"/>
</dbReference>
<dbReference type="InterPro" id="IPR018114">
    <property type="entry name" value="TRYPSIN_HIS"/>
</dbReference>
<reference evidence="6" key="2">
    <citation type="submission" date="2021-04" db="EMBL/GenBank/DDBJ databases">
        <authorList>
            <person name="Podell S."/>
        </authorList>
    </citation>
    <scope>NUCLEOTIDE SEQUENCE</scope>
    <source>
        <strain evidence="6">Hildebrandi</strain>
    </source>
</reference>
<dbReference type="InterPro" id="IPR050430">
    <property type="entry name" value="Peptidase_S1"/>
</dbReference>
<sequence>MPFRRRIPPLVLLLISTILLLALASASDSIDGEEDQILRKQQSTDDNVDSFTKGRWHAVRGLSSNEDSSKSPPQASTRIINGNAVNTNRFPYFALMDETAMCGAVLIGSRFVLSAAHCEGAARSFVVGARTSPQLGLANVAYQDYLVHPNYRASRFDYDIVIYYLSEPITDVPFIKLKKTPITTVGQRMTVIGFGDTRGRENGRLSLSNILMEAEVAYIDSQTCAAAHQPEPITDDMLCAREDNTDACYGDSGGPLILKGSSVAQDSLTGIVSWGNGCANPNFPGVYTRISYFYDWVVQNVCERDHNAAPAYMNCAQVLGLDVPTTPMPTPPPTLRPTPRPTPQPTQQPTPNPAPQCRGRGESCSTPSQCCSIRCHIGLCVPSGGTTKNRLTNIASFSGHAGGVVDPKPQVALQASSSEISIAPFQTQQ</sequence>
<name>A0A9K3KHX2_9STRA</name>
<dbReference type="GO" id="GO:0004252">
    <property type="term" value="F:serine-type endopeptidase activity"/>
    <property type="evidence" value="ECO:0007669"/>
    <property type="project" value="InterPro"/>
</dbReference>
<dbReference type="GO" id="GO:0006508">
    <property type="term" value="P:proteolysis"/>
    <property type="evidence" value="ECO:0007669"/>
    <property type="project" value="UniProtKB-KW"/>
</dbReference>
<dbReference type="InterPro" id="IPR001254">
    <property type="entry name" value="Trypsin_dom"/>
</dbReference>
<dbReference type="Proteomes" id="UP000693970">
    <property type="component" value="Unassembled WGS sequence"/>
</dbReference>
<evidence type="ECO:0000256" key="3">
    <source>
        <dbReference type="SAM" id="MobiDB-lite"/>
    </source>
</evidence>
<dbReference type="FunFam" id="2.40.10.10:FF:000002">
    <property type="entry name" value="Transmembrane protease serine"/>
    <property type="match status" value="1"/>
</dbReference>
<feature type="compositionally biased region" description="Pro residues" evidence="3">
    <location>
        <begin position="326"/>
        <end position="354"/>
    </location>
</feature>
<protein>
    <submittedName>
        <fullName evidence="6">Peptidase S8 family protein</fullName>
    </submittedName>
</protein>
<evidence type="ECO:0000256" key="1">
    <source>
        <dbReference type="ARBA" id="ARBA00023157"/>
    </source>
</evidence>
<dbReference type="PROSITE" id="PS00134">
    <property type="entry name" value="TRYPSIN_HIS"/>
    <property type="match status" value="1"/>
</dbReference>
<keyword evidence="7" id="KW-1185">Reference proteome</keyword>
<feature type="signal peptide" evidence="4">
    <location>
        <begin position="1"/>
        <end position="26"/>
    </location>
</feature>
<dbReference type="InterPro" id="IPR033116">
    <property type="entry name" value="TRYPSIN_SER"/>
</dbReference>
<comment type="caution">
    <text evidence="6">The sequence shown here is derived from an EMBL/GenBank/DDBJ whole genome shotgun (WGS) entry which is preliminary data.</text>
</comment>
<proteinExistence type="predicted"/>
<reference evidence="6" key="1">
    <citation type="journal article" date="2021" name="Sci. Rep.">
        <title>Diploid genomic architecture of Nitzschia inconspicua, an elite biomass production diatom.</title>
        <authorList>
            <person name="Oliver A."/>
            <person name="Podell S."/>
            <person name="Pinowska A."/>
            <person name="Traller J.C."/>
            <person name="Smith S.R."/>
            <person name="McClure R."/>
            <person name="Beliaev A."/>
            <person name="Bohutskyi P."/>
            <person name="Hill E.A."/>
            <person name="Rabines A."/>
            <person name="Zheng H."/>
            <person name="Allen L.Z."/>
            <person name="Kuo A."/>
            <person name="Grigoriev I.V."/>
            <person name="Allen A.E."/>
            <person name="Hazlebeck D."/>
            <person name="Allen E.E."/>
        </authorList>
    </citation>
    <scope>NUCLEOTIDE SEQUENCE</scope>
    <source>
        <strain evidence="6">Hildebrandi</strain>
    </source>
</reference>
<gene>
    <name evidence="6" type="ORF">IV203_021950</name>
</gene>
<evidence type="ECO:0000256" key="4">
    <source>
        <dbReference type="SAM" id="SignalP"/>
    </source>
</evidence>
<keyword evidence="2" id="KW-0645">Protease</keyword>
<dbReference type="AlphaFoldDB" id="A0A9K3KHX2"/>
<dbReference type="CDD" id="cd00190">
    <property type="entry name" value="Tryp_SPc"/>
    <property type="match status" value="1"/>
</dbReference>
<dbReference type="PROSITE" id="PS00135">
    <property type="entry name" value="TRYPSIN_SER"/>
    <property type="match status" value="1"/>
</dbReference>
<dbReference type="PROSITE" id="PS50240">
    <property type="entry name" value="TRYPSIN_DOM"/>
    <property type="match status" value="1"/>
</dbReference>
<keyword evidence="2" id="KW-0720">Serine protease</keyword>
<evidence type="ECO:0000313" key="7">
    <source>
        <dbReference type="Proteomes" id="UP000693970"/>
    </source>
</evidence>
<keyword evidence="1" id="KW-1015">Disulfide bond</keyword>
<keyword evidence="4" id="KW-0732">Signal</keyword>
<feature type="region of interest" description="Disordered" evidence="3">
    <location>
        <begin position="323"/>
        <end position="359"/>
    </location>
</feature>
<feature type="domain" description="Peptidase S1" evidence="5">
    <location>
        <begin position="79"/>
        <end position="302"/>
    </location>
</feature>
<evidence type="ECO:0000259" key="5">
    <source>
        <dbReference type="PROSITE" id="PS50240"/>
    </source>
</evidence>
<dbReference type="EMBL" id="JAGRRH010000023">
    <property type="protein sequence ID" value="KAG7343942.1"/>
    <property type="molecule type" value="Genomic_DNA"/>
</dbReference>
<dbReference type="OrthoDB" id="104223at2759"/>
<keyword evidence="2" id="KW-0378">Hydrolase</keyword>
<accession>A0A9K3KHX2</accession>
<evidence type="ECO:0000256" key="2">
    <source>
        <dbReference type="RuleBase" id="RU363034"/>
    </source>
</evidence>
<dbReference type="SMART" id="SM00020">
    <property type="entry name" value="Tryp_SPc"/>
    <property type="match status" value="1"/>
</dbReference>
<feature type="chain" id="PRO_5039918460" evidence="4">
    <location>
        <begin position="27"/>
        <end position="429"/>
    </location>
</feature>
<dbReference type="Pfam" id="PF00089">
    <property type="entry name" value="Trypsin"/>
    <property type="match status" value="1"/>
</dbReference>
<dbReference type="PANTHER" id="PTHR24276">
    <property type="entry name" value="POLYSERASE-RELATED"/>
    <property type="match status" value="1"/>
</dbReference>